<dbReference type="InterPro" id="IPR039919">
    <property type="entry name" value="ARHGEF10/ARHGEF17"/>
</dbReference>
<dbReference type="PROSITE" id="PS50010">
    <property type="entry name" value="DH_2"/>
    <property type="match status" value="1"/>
</dbReference>
<dbReference type="PaxDb" id="7165-AGAP013265-PA"/>
<sequence length="1055" mass="117402">MCEIKFFLFFVMVLRYKNALENRYKAKSIHIRPPRSTVVFKRPCNEGHHCIAACIGQQYTLPPAPPSIATLQRTALDGAEDETLYQSLLGLLHLAGAAGPRLGPERARLYSAARPATATHPAARPAAGRTPGRRPVRQRSETLVDVQPFCYARAKLSGRAAQTAIRRWCLFCAFPERALSPPLILSVSLHRRQELYNPLLVDDAIVDRNVSYAIFAVHRQICRLHQFLQPLLERCVHGWDERNRSIGWLVWAIVGQPALLPLYRSFASGYPDAVGRFAQEMTRNFLFSWFVTGRLRGLGERLSFSDYFIAPVQRLPQLVLELRELSEATPASDPDRAVLERCVQRAVYLAEQLNVARERADLIQRVVGGDGRRCQFLHSELLVETGVDGRPSGTRWRLVVLLSDRLVGVDPALGDLEWAIPLQELQVDSRPTDGSVCSHDTFGYVRDFQTVTQMRELVCTFHHQQPTLGEGVFAEILDTIWSIVLVSLFLQVLFFLPHVPTSLQVRGASGERHYLKTGDAARKQEWLDWLRLARLALHPTNATAWWVGAAHLPQEAPLDRPLLVRTFRAGDGRGVWSVSGTRQAHCTTTNTHLPTFPWYPQVSGGCCYMPRTDSPAYTNELYRAWSTGKHILWVGSSRAADGDGDGSGSSRISLYTHDRTTHAVDERACFTLAHAQVTCLEHVPAGSVGDVPPDTVWIGTRRKLLIYSATLPLVGARLGQLRVKGTPNRLLYSARRLLLGTGTGRLLIFSIRPDGVWDLRTPQQLCLHGGSVEAMVSHRSLVYLAAGTRLHVFDSVAGLVVQTNRSPATTPADRQAIVLLRCTIHGLWIVRHRSSAISLYHARCFKHLLDVDVRELAGPVLANVQLSVTSLAIADDRLLWVGTNAGVVLSMQLPAHASVPIRPDLHGVACHGHLRDVSLILPMPSLRMRSAEAVDTVLDPALIDLLYGGTRNGARDFVVRMVGVQVDQIGYVDTDSEGSRCDQTPASEEEEESCEREEHEATWAPNSTLIVTGGQGYGRWYPKTTDTSGLGESTDWTREPIDEQENLILWEMRLT</sequence>
<dbReference type="Pfam" id="PF19056">
    <property type="entry name" value="WD40_2"/>
    <property type="match status" value="1"/>
</dbReference>
<dbReference type="HOGENOM" id="CLU_290222_0_0_1"/>
<dbReference type="EMBL" id="AAAB01008846">
    <property type="protein sequence ID" value="EGK96438.1"/>
    <property type="molecule type" value="Genomic_DNA"/>
</dbReference>
<dbReference type="Pfam" id="PF00621">
    <property type="entry name" value="RhoGEF"/>
    <property type="match status" value="1"/>
</dbReference>
<dbReference type="InterPro" id="IPR035899">
    <property type="entry name" value="DBL_dom_sf"/>
</dbReference>
<keyword evidence="1" id="KW-0344">Guanine-nucleotide releasing factor</keyword>
<reference evidence="5" key="4">
    <citation type="journal article" date="2007" name="Genome Biol.">
        <title>Update of the Anopheles gambiae PEST genome assembly.</title>
        <authorList>
            <person name="Sharakhova M.V."/>
            <person name="Hammond M.P."/>
            <person name="Lobo N.F."/>
            <person name="Krzywinski J."/>
            <person name="Unger M.F."/>
            <person name="Hillenmeyer M.E."/>
            <person name="Bruggner R.V."/>
            <person name="Birney E."/>
            <person name="Collins F.H."/>
        </authorList>
    </citation>
    <scope>NUCLEOTIDE SEQUENCE</scope>
    <source>
        <strain evidence="5">PEST</strain>
    </source>
</reference>
<organism evidence="5">
    <name type="scientific">Anopheles gambiae</name>
    <name type="common">African malaria mosquito</name>
    <dbReference type="NCBI Taxonomy" id="7165"/>
    <lineage>
        <taxon>Eukaryota</taxon>
        <taxon>Metazoa</taxon>
        <taxon>Ecdysozoa</taxon>
        <taxon>Arthropoda</taxon>
        <taxon>Hexapoda</taxon>
        <taxon>Insecta</taxon>
        <taxon>Pterygota</taxon>
        <taxon>Neoptera</taxon>
        <taxon>Endopterygota</taxon>
        <taxon>Diptera</taxon>
        <taxon>Nematocera</taxon>
        <taxon>Culicoidea</taxon>
        <taxon>Culicidae</taxon>
        <taxon>Anophelinae</taxon>
        <taxon>Anopheles</taxon>
    </lineage>
</organism>
<reference evidence="5" key="3">
    <citation type="journal article" date="2004" name="Trends Parasitol.">
        <title>The Anopheles gambiae genome: an update.</title>
        <authorList>
            <person name="Mongin E."/>
            <person name="Louis C."/>
            <person name="Holt R.A."/>
            <person name="Birney E."/>
            <person name="Collins F.H."/>
        </authorList>
    </citation>
    <scope>NUCLEOTIDE SEQUENCE</scope>
    <source>
        <strain evidence="5">PEST</strain>
    </source>
</reference>
<protein>
    <submittedName>
        <fullName evidence="5">AGAP013265-PA</fullName>
    </submittedName>
</protein>
<feature type="chain" id="PRO_5014571453" evidence="3">
    <location>
        <begin position="20"/>
        <end position="1055"/>
    </location>
</feature>
<evidence type="ECO:0000256" key="3">
    <source>
        <dbReference type="SAM" id="SignalP"/>
    </source>
</evidence>
<feature type="domain" description="DH" evidence="4">
    <location>
        <begin position="214"/>
        <end position="356"/>
    </location>
</feature>
<proteinExistence type="predicted"/>
<dbReference type="SUPFAM" id="SSF48065">
    <property type="entry name" value="DBL homology domain (DH-domain)"/>
    <property type="match status" value="1"/>
</dbReference>
<feature type="compositionally biased region" description="Low complexity" evidence="2">
    <location>
        <begin position="114"/>
        <end position="130"/>
    </location>
</feature>
<dbReference type="STRING" id="7165.F5HJH7"/>
<dbReference type="GO" id="GO:0005085">
    <property type="term" value="F:guanyl-nucleotide exchange factor activity"/>
    <property type="evidence" value="ECO:0007669"/>
    <property type="project" value="UniProtKB-KW"/>
</dbReference>
<name>F5HJH7_ANOGA</name>
<reference evidence="5" key="2">
    <citation type="submission" date="2002-03" db="EMBL/GenBank/DDBJ databases">
        <authorList>
            <consortium name="The Anopheles Genome Sequencing Consortium"/>
        </authorList>
    </citation>
    <scope>NUCLEOTIDE SEQUENCE</scope>
    <source>
        <strain evidence="5">PEST</strain>
    </source>
</reference>
<dbReference type="eggNOG" id="KOG3522">
    <property type="taxonomic scope" value="Eukaryota"/>
</dbReference>
<comment type="caution">
    <text evidence="5">The sequence shown here is derived from an EMBL/GenBank/DDBJ whole genome shotgun (WGS) entry which is preliminary data.</text>
</comment>
<feature type="region of interest" description="Disordered" evidence="2">
    <location>
        <begin position="114"/>
        <end position="138"/>
    </location>
</feature>
<evidence type="ECO:0000256" key="1">
    <source>
        <dbReference type="ARBA" id="ARBA00022658"/>
    </source>
</evidence>
<dbReference type="VEuPathDB" id="VectorBase:AGAMI1_002741"/>
<dbReference type="AlphaFoldDB" id="F5HJH7"/>
<dbReference type="PANTHER" id="PTHR12877">
    <property type="entry name" value="RHO GUANINE NUCLEOTIDE EXCHANGE FACTOR"/>
    <property type="match status" value="1"/>
</dbReference>
<reference evidence="5" key="5">
    <citation type="submission" date="2011-05" db="EMBL/GenBank/DDBJ databases">
        <authorList>
            <consortium name="VectorBase"/>
        </authorList>
    </citation>
    <scope>NUCLEOTIDE SEQUENCE</scope>
    <source>
        <strain evidence="5">PEST</strain>
    </source>
</reference>
<feature type="signal peptide" evidence="3">
    <location>
        <begin position="1"/>
        <end position="19"/>
    </location>
</feature>
<accession>F5HJH7</accession>
<dbReference type="VEuPathDB" id="VectorBase:AGAP013265"/>
<gene>
    <name evidence="5" type="ORF">AgaP_AGAP013265</name>
</gene>
<evidence type="ECO:0000256" key="2">
    <source>
        <dbReference type="SAM" id="MobiDB-lite"/>
    </source>
</evidence>
<evidence type="ECO:0000259" key="4">
    <source>
        <dbReference type="PROSITE" id="PS50010"/>
    </source>
</evidence>
<evidence type="ECO:0000313" key="5">
    <source>
        <dbReference type="EMBL" id="EGK96438.1"/>
    </source>
</evidence>
<keyword evidence="3" id="KW-0732">Signal</keyword>
<dbReference type="Gene3D" id="1.20.900.10">
    <property type="entry name" value="Dbl homology (DH) domain"/>
    <property type="match status" value="1"/>
</dbReference>
<reference evidence="5" key="1">
    <citation type="journal article" date="2002" name="Science">
        <title>The genome sequence of the malaria mosquito Anopheles gambiae.</title>
        <authorList>
            <person name="Holt R.A."/>
            <person name="Subramanian G.M."/>
            <person name="Halpern A."/>
            <person name="Sutton G.G."/>
            <person name="Charlab R."/>
            <person name="Nusskern D.R."/>
            <person name="Wincker P."/>
            <person name="Clark A.G."/>
            <person name="Ribeiro J.M."/>
            <person name="Wides R."/>
            <person name="Salzberg S.L."/>
            <person name="Loftus B."/>
            <person name="Yandell M."/>
            <person name="Majoros W.H."/>
            <person name="Rusch D.B."/>
            <person name="Lai Z."/>
            <person name="Kraft C.L."/>
            <person name="Abril J.F."/>
            <person name="Anthouard V."/>
            <person name="Arensburger P."/>
            <person name="Atkinson P.W."/>
            <person name="Baden H."/>
            <person name="de Berardinis V."/>
            <person name="Baldwin D."/>
            <person name="Benes V."/>
            <person name="Biedler J."/>
            <person name="Blass C."/>
            <person name="Bolanos R."/>
            <person name="Boscus D."/>
            <person name="Barnstead M."/>
            <person name="Cai S."/>
            <person name="Center A."/>
            <person name="Chaturverdi K."/>
            <person name="Christophides G.K."/>
            <person name="Chrystal M.A."/>
            <person name="Clamp M."/>
            <person name="Cravchik A."/>
            <person name="Curwen V."/>
            <person name="Dana A."/>
            <person name="Delcher A."/>
            <person name="Dew I."/>
            <person name="Evans C.A."/>
            <person name="Flanigan M."/>
            <person name="Grundschober-Freimoser A."/>
            <person name="Friedli L."/>
            <person name="Gu Z."/>
            <person name="Guan P."/>
            <person name="Guigo R."/>
            <person name="Hillenmeyer M.E."/>
            <person name="Hladun S.L."/>
            <person name="Hogan J.R."/>
            <person name="Hong Y.S."/>
            <person name="Hoover J."/>
            <person name="Jaillon O."/>
            <person name="Ke Z."/>
            <person name="Kodira C."/>
            <person name="Kokoza E."/>
            <person name="Koutsos A."/>
            <person name="Letunic I."/>
            <person name="Levitsky A."/>
            <person name="Liang Y."/>
            <person name="Lin J.J."/>
            <person name="Lobo N.F."/>
            <person name="Lopez J.R."/>
            <person name="Malek J.A."/>
            <person name="McIntosh T.C."/>
            <person name="Meister S."/>
            <person name="Miller J."/>
            <person name="Mobarry C."/>
            <person name="Mongin E."/>
            <person name="Murphy S.D."/>
            <person name="O'Brochta D.A."/>
            <person name="Pfannkoch C."/>
            <person name="Qi R."/>
            <person name="Regier M.A."/>
            <person name="Remington K."/>
            <person name="Shao H."/>
            <person name="Sharakhova M.V."/>
            <person name="Sitter C.D."/>
            <person name="Shetty J."/>
            <person name="Smith T.J."/>
            <person name="Strong R."/>
            <person name="Sun J."/>
            <person name="Thomasova D."/>
            <person name="Ton L.Q."/>
            <person name="Topalis P."/>
            <person name="Tu Z."/>
            <person name="Unger M.F."/>
            <person name="Walenz B."/>
            <person name="Wang A."/>
            <person name="Wang J."/>
            <person name="Wang M."/>
            <person name="Wang X."/>
            <person name="Woodford K.J."/>
            <person name="Wortman J.R."/>
            <person name="Wu M."/>
            <person name="Yao A."/>
            <person name="Zdobnov E.M."/>
            <person name="Zhang H."/>
            <person name="Zhao Q."/>
            <person name="Zhao S."/>
            <person name="Zhu S.C."/>
            <person name="Zhimulev I."/>
            <person name="Coluzzi M."/>
            <person name="della Torre A."/>
            <person name="Roth C.W."/>
            <person name="Louis C."/>
            <person name="Kalush F."/>
            <person name="Mural R.J."/>
            <person name="Myers E.W."/>
            <person name="Adams M.D."/>
            <person name="Smith H.O."/>
            <person name="Broder S."/>
            <person name="Gardner M.J."/>
            <person name="Fraser C.M."/>
            <person name="Birney E."/>
            <person name="Bork P."/>
            <person name="Brey P.T."/>
            <person name="Venter J.C."/>
            <person name="Weissenbach J."/>
            <person name="Kafatos F.C."/>
            <person name="Collins F.H."/>
            <person name="Hoffman S.L."/>
        </authorList>
    </citation>
    <scope>NUCLEOTIDE SEQUENCE [LARGE SCALE GENOMIC DNA]</scope>
    <source>
        <strain evidence="5">PEST</strain>
    </source>
</reference>
<dbReference type="InterPro" id="IPR000219">
    <property type="entry name" value="DH_dom"/>
</dbReference>
<dbReference type="PhylomeDB" id="F5HJH7"/>
<dbReference type="PANTHER" id="PTHR12877:SF7">
    <property type="entry name" value="RHO GUANINE NUCLEOTIDE EXCHANGE FACTOR 10-LIKE PROTEIN"/>
    <property type="match status" value="1"/>
</dbReference>
<feature type="region of interest" description="Disordered" evidence="2">
    <location>
        <begin position="975"/>
        <end position="1001"/>
    </location>
</feature>